<proteinExistence type="predicted"/>
<dbReference type="InterPro" id="IPR036866">
    <property type="entry name" value="RibonucZ/Hydroxyglut_hydro"/>
</dbReference>
<evidence type="ECO:0000313" key="3">
    <source>
        <dbReference type="Proteomes" id="UP001156141"/>
    </source>
</evidence>
<evidence type="ECO:0000259" key="1">
    <source>
        <dbReference type="Pfam" id="PF12706"/>
    </source>
</evidence>
<dbReference type="PANTHER" id="PTHR15032:SF4">
    <property type="entry name" value="N-ACYL-PHOSPHATIDYLETHANOLAMINE-HYDROLYZING PHOSPHOLIPASE D"/>
    <property type="match status" value="1"/>
</dbReference>
<dbReference type="Pfam" id="PF12706">
    <property type="entry name" value="Lactamase_B_2"/>
    <property type="match status" value="1"/>
</dbReference>
<dbReference type="Proteomes" id="UP001156141">
    <property type="component" value="Unassembled WGS sequence"/>
</dbReference>
<accession>A0ABS9RLD4</accession>
<reference evidence="2" key="1">
    <citation type="submission" date="2022-02" db="EMBL/GenBank/DDBJ databases">
        <title>Aestuariibaculum sp., a marine bacterium isolated from sediment in Guangxi.</title>
        <authorList>
            <person name="Ying J."/>
        </authorList>
    </citation>
    <scope>NUCLEOTIDE SEQUENCE</scope>
    <source>
        <strain evidence="2">L182</strain>
    </source>
</reference>
<dbReference type="InterPro" id="IPR024884">
    <property type="entry name" value="NAPE-PLD"/>
</dbReference>
<dbReference type="SUPFAM" id="SSF56281">
    <property type="entry name" value="Metallo-hydrolase/oxidoreductase"/>
    <property type="match status" value="1"/>
</dbReference>
<feature type="domain" description="Metallo-beta-lactamase" evidence="1">
    <location>
        <begin position="99"/>
        <end position="295"/>
    </location>
</feature>
<protein>
    <submittedName>
        <fullName evidence="2">MBL fold metallo-hydrolase</fullName>
    </submittedName>
</protein>
<keyword evidence="3" id="KW-1185">Reference proteome</keyword>
<dbReference type="EMBL" id="JAKVQD010000007">
    <property type="protein sequence ID" value="MCH4553779.1"/>
    <property type="molecule type" value="Genomic_DNA"/>
</dbReference>
<dbReference type="Gene3D" id="3.60.15.10">
    <property type="entry name" value="Ribonuclease Z/Hydroxyacylglutathione hydrolase-like"/>
    <property type="match status" value="1"/>
</dbReference>
<dbReference type="PIRSF" id="PIRSF038896">
    <property type="entry name" value="NAPE-PLD"/>
    <property type="match status" value="1"/>
</dbReference>
<dbReference type="RefSeq" id="WP_240574955.1">
    <property type="nucleotide sequence ID" value="NZ_CP136709.1"/>
</dbReference>
<evidence type="ECO:0000313" key="2">
    <source>
        <dbReference type="EMBL" id="MCH4553779.1"/>
    </source>
</evidence>
<dbReference type="InterPro" id="IPR001279">
    <property type="entry name" value="Metallo-B-lactamas"/>
</dbReference>
<gene>
    <name evidence="2" type="ORF">MKW35_14225</name>
</gene>
<name>A0ABS9RLD4_9FLAO</name>
<sequence>MNKKQYGAKPTEADILKYSNSKNWKDGKFQNLEETSMSISIQNIPKLLYKQFCKKDGREPASFIAMDSFDSEQFLSPSETMKFIWYGHSAVLIRINNKTILIDPMLGDNAAPISPFPIKRFSKDTLNLIDEFPEIDLLMLTHDHYDHLDYKSIKKLKSKVKQYFVALGVKRHLVKWGIHEEKITEFDWWDAKSIDDIQITFTPTRHFSGRGLTDRAKSLWGGWTFKTASENVWFSGDGGYGKHFKEIGERLGPFDFAFMECGQYNENWHLIHMFPEESVQAAIDADAKHIMPVHWAGFALAQHHWQHPVDEFIKSAEEKNIPVSYPRLGELINYKDYKNSVWWK</sequence>
<organism evidence="2 3">
    <name type="scientific">Aestuariibaculum lutulentum</name>
    <dbReference type="NCBI Taxonomy" id="2920935"/>
    <lineage>
        <taxon>Bacteria</taxon>
        <taxon>Pseudomonadati</taxon>
        <taxon>Bacteroidota</taxon>
        <taxon>Flavobacteriia</taxon>
        <taxon>Flavobacteriales</taxon>
        <taxon>Flavobacteriaceae</taxon>
    </lineage>
</organism>
<comment type="caution">
    <text evidence="2">The sequence shown here is derived from an EMBL/GenBank/DDBJ whole genome shotgun (WGS) entry which is preliminary data.</text>
</comment>
<dbReference type="PANTHER" id="PTHR15032">
    <property type="entry name" value="N-ACYL-PHOSPHATIDYLETHANOLAMINE-HYDROLYZING PHOSPHOLIPASE D"/>
    <property type="match status" value="1"/>
</dbReference>